<dbReference type="EMBL" id="JARQZJ010000134">
    <property type="protein sequence ID" value="KAK9892392.1"/>
    <property type="molecule type" value="Genomic_DNA"/>
</dbReference>
<dbReference type="AlphaFoldDB" id="A0AAW1V9M1"/>
<keyword evidence="2" id="KW-1185">Reference proteome</keyword>
<reference evidence="1 2" key="1">
    <citation type="submission" date="2023-03" db="EMBL/GenBank/DDBJ databases">
        <title>Genome insight into feeding habits of ladybird beetles.</title>
        <authorList>
            <person name="Li H.-S."/>
            <person name="Huang Y.-H."/>
            <person name="Pang H."/>
        </authorList>
    </citation>
    <scope>NUCLEOTIDE SEQUENCE [LARGE SCALE GENOMIC DNA]</scope>
    <source>
        <strain evidence="1">SYSU_2023b</strain>
        <tissue evidence="1">Whole body</tissue>
    </source>
</reference>
<evidence type="ECO:0000313" key="2">
    <source>
        <dbReference type="Proteomes" id="UP001431783"/>
    </source>
</evidence>
<dbReference type="Proteomes" id="UP001431783">
    <property type="component" value="Unassembled WGS sequence"/>
</dbReference>
<accession>A0AAW1V9M1</accession>
<organism evidence="1 2">
    <name type="scientific">Henosepilachna vigintioctopunctata</name>
    <dbReference type="NCBI Taxonomy" id="420089"/>
    <lineage>
        <taxon>Eukaryota</taxon>
        <taxon>Metazoa</taxon>
        <taxon>Ecdysozoa</taxon>
        <taxon>Arthropoda</taxon>
        <taxon>Hexapoda</taxon>
        <taxon>Insecta</taxon>
        <taxon>Pterygota</taxon>
        <taxon>Neoptera</taxon>
        <taxon>Endopterygota</taxon>
        <taxon>Coleoptera</taxon>
        <taxon>Polyphaga</taxon>
        <taxon>Cucujiformia</taxon>
        <taxon>Coccinelloidea</taxon>
        <taxon>Coccinellidae</taxon>
        <taxon>Epilachninae</taxon>
        <taxon>Epilachnini</taxon>
        <taxon>Henosepilachna</taxon>
    </lineage>
</organism>
<comment type="caution">
    <text evidence="1">The sequence shown here is derived from an EMBL/GenBank/DDBJ whole genome shotgun (WGS) entry which is preliminary data.</text>
</comment>
<protein>
    <submittedName>
        <fullName evidence="1">Uncharacterized protein</fullName>
    </submittedName>
</protein>
<proteinExistence type="predicted"/>
<evidence type="ECO:0000313" key="1">
    <source>
        <dbReference type="EMBL" id="KAK9892392.1"/>
    </source>
</evidence>
<sequence length="177" mass="20299">MPFEKRSKSFRQATHDMLIKLKELRESFSNNRQEDCDVSKIARQSRGNVKTSIKRQKSSSLKDINSMSSLKEADCHSLKLESKTKSFNTIEPDVAAQIHTPHFAAQLSDSLKGSNLFNRQATLHNRRSLSVDHLSVSNIWKLNIGPCSVIAIDGAFHVEIYYFVNWNYTKKFALFYN</sequence>
<name>A0AAW1V9M1_9CUCU</name>
<gene>
    <name evidence="1" type="ORF">WA026_019843</name>
</gene>